<feature type="transmembrane region" description="Helical" evidence="1">
    <location>
        <begin position="21"/>
        <end position="39"/>
    </location>
</feature>
<dbReference type="InterPro" id="IPR000620">
    <property type="entry name" value="EamA_dom"/>
</dbReference>
<proteinExistence type="predicted"/>
<feature type="transmembrane region" description="Helical" evidence="1">
    <location>
        <begin position="142"/>
        <end position="161"/>
    </location>
</feature>
<dbReference type="RefSeq" id="WP_138398269.1">
    <property type="nucleotide sequence ID" value="NZ_JBAFVI010000018.1"/>
</dbReference>
<evidence type="ECO:0000256" key="1">
    <source>
        <dbReference type="SAM" id="Phobius"/>
    </source>
</evidence>
<keyword evidence="1" id="KW-0472">Membrane</keyword>
<dbReference type="PANTHER" id="PTHR22911">
    <property type="entry name" value="ACYL-MALONYL CONDENSING ENZYME-RELATED"/>
    <property type="match status" value="1"/>
</dbReference>
<feature type="transmembrane region" description="Helical" evidence="1">
    <location>
        <begin position="167"/>
        <end position="185"/>
    </location>
</feature>
<evidence type="ECO:0000313" key="4">
    <source>
        <dbReference type="Proteomes" id="UP000305131"/>
    </source>
</evidence>
<dbReference type="SUPFAM" id="SSF103481">
    <property type="entry name" value="Multidrug resistance efflux transporter EmrE"/>
    <property type="match status" value="2"/>
</dbReference>
<sequence length="306" mass="32392">MRAPEDTPAAPAHAPSPPLTHAPYVGIALMCVAVASFAVTDTTAKWLSGHINVFVVVWARYVIHFACSLVVFNPWTVPGLLKTSRPLLQIGRSAMLFLTTALNFTALQVLQLDQTVSIMFSVPFFVALFAGPMLGERVGVRRWCAILVGFAGILLVVRPGAGGIHPAAILSLGAAATYALYAITTRMLAKSDSSATTLFYSSLVGSVVASLPLPFVWETPHDPLVIGAMLELGMVAGVGHFLLILAHARAPAATLAPYIYTQIIAMIALGWLVFGQVPSAWTLAGAGVVIASGAYLLVMESRSRRV</sequence>
<feature type="domain" description="EamA" evidence="2">
    <location>
        <begin position="167"/>
        <end position="292"/>
    </location>
</feature>
<protein>
    <submittedName>
        <fullName evidence="3">DMT family transporter</fullName>
    </submittedName>
</protein>
<gene>
    <name evidence="3" type="ORF">FBQ73_04200</name>
</gene>
<feature type="transmembrane region" description="Helical" evidence="1">
    <location>
        <begin position="197"/>
        <end position="217"/>
    </location>
</feature>
<feature type="transmembrane region" description="Helical" evidence="1">
    <location>
        <begin position="280"/>
        <end position="298"/>
    </location>
</feature>
<feature type="transmembrane region" description="Helical" evidence="1">
    <location>
        <begin position="255"/>
        <end position="274"/>
    </location>
</feature>
<feature type="transmembrane region" description="Helical" evidence="1">
    <location>
        <begin position="51"/>
        <end position="72"/>
    </location>
</feature>
<evidence type="ECO:0000259" key="2">
    <source>
        <dbReference type="Pfam" id="PF00892"/>
    </source>
</evidence>
<dbReference type="OrthoDB" id="7818056at2"/>
<name>A0A6C1KX46_XANAU</name>
<evidence type="ECO:0000313" key="3">
    <source>
        <dbReference type="EMBL" id="TLX44203.1"/>
    </source>
</evidence>
<dbReference type="AlphaFoldDB" id="A0A6C1KX46"/>
<organism evidence="3 4">
    <name type="scientific">Xanthobacter autotrophicus</name>
    <dbReference type="NCBI Taxonomy" id="280"/>
    <lineage>
        <taxon>Bacteria</taxon>
        <taxon>Pseudomonadati</taxon>
        <taxon>Pseudomonadota</taxon>
        <taxon>Alphaproteobacteria</taxon>
        <taxon>Hyphomicrobiales</taxon>
        <taxon>Xanthobacteraceae</taxon>
        <taxon>Xanthobacter</taxon>
    </lineage>
</organism>
<feature type="domain" description="EamA" evidence="2">
    <location>
        <begin position="26"/>
        <end position="157"/>
    </location>
</feature>
<feature type="transmembrane region" description="Helical" evidence="1">
    <location>
        <begin position="223"/>
        <end position="243"/>
    </location>
</feature>
<dbReference type="GO" id="GO:0016020">
    <property type="term" value="C:membrane"/>
    <property type="evidence" value="ECO:0007669"/>
    <property type="project" value="InterPro"/>
</dbReference>
<comment type="caution">
    <text evidence="3">The sequence shown here is derived from an EMBL/GenBank/DDBJ whole genome shotgun (WGS) entry which is preliminary data.</text>
</comment>
<dbReference type="EMBL" id="VAUP01000012">
    <property type="protein sequence ID" value="TLX44203.1"/>
    <property type="molecule type" value="Genomic_DNA"/>
</dbReference>
<keyword evidence="1" id="KW-0812">Transmembrane</keyword>
<feature type="transmembrane region" description="Helical" evidence="1">
    <location>
        <begin position="116"/>
        <end position="135"/>
    </location>
</feature>
<dbReference type="Pfam" id="PF00892">
    <property type="entry name" value="EamA"/>
    <property type="match status" value="2"/>
</dbReference>
<keyword evidence="1" id="KW-1133">Transmembrane helix</keyword>
<accession>A0A6C1KX46</accession>
<dbReference type="InterPro" id="IPR037185">
    <property type="entry name" value="EmrE-like"/>
</dbReference>
<dbReference type="PANTHER" id="PTHR22911:SF103">
    <property type="entry name" value="BLR2811 PROTEIN"/>
    <property type="match status" value="1"/>
</dbReference>
<dbReference type="GeneID" id="95772659"/>
<dbReference type="Proteomes" id="UP000305131">
    <property type="component" value="Unassembled WGS sequence"/>
</dbReference>
<reference evidence="3 4" key="1">
    <citation type="submission" date="2019-05" db="EMBL/GenBank/DDBJ databases">
        <authorList>
            <person name="Zhou X."/>
        </authorList>
    </citation>
    <scope>NUCLEOTIDE SEQUENCE [LARGE SCALE GENOMIC DNA]</scope>
    <source>
        <strain evidence="3 4">DSM 432</strain>
    </source>
</reference>